<keyword evidence="3" id="KW-0804">Transcription</keyword>
<evidence type="ECO:0000256" key="2">
    <source>
        <dbReference type="ARBA" id="ARBA00023125"/>
    </source>
</evidence>
<organism evidence="5 6">
    <name type="scientific">Streptomyces polyrhachis</name>
    <dbReference type="NCBI Taxonomy" id="1282885"/>
    <lineage>
        <taxon>Bacteria</taxon>
        <taxon>Bacillati</taxon>
        <taxon>Actinomycetota</taxon>
        <taxon>Actinomycetes</taxon>
        <taxon>Kitasatosporales</taxon>
        <taxon>Streptomycetaceae</taxon>
        <taxon>Streptomyces</taxon>
    </lineage>
</organism>
<reference evidence="6" key="1">
    <citation type="journal article" date="2019" name="Int. J. Syst. Evol. Microbiol.">
        <title>The Global Catalogue of Microorganisms (GCM) 10K type strain sequencing project: providing services to taxonomists for standard genome sequencing and annotation.</title>
        <authorList>
            <consortium name="The Broad Institute Genomics Platform"/>
            <consortium name="The Broad Institute Genome Sequencing Center for Infectious Disease"/>
            <person name="Wu L."/>
            <person name="Ma J."/>
        </authorList>
    </citation>
    <scope>NUCLEOTIDE SEQUENCE [LARGE SCALE GENOMIC DNA]</scope>
    <source>
        <strain evidence="6">CGMCC 1.13681</strain>
    </source>
</reference>
<dbReference type="Gene3D" id="1.10.10.10">
    <property type="entry name" value="Winged helix-like DNA-binding domain superfamily/Winged helix DNA-binding domain"/>
    <property type="match status" value="1"/>
</dbReference>
<protein>
    <submittedName>
        <fullName evidence="5">GntR family transcriptional regulator</fullName>
    </submittedName>
</protein>
<dbReference type="PANTHER" id="PTHR44846">
    <property type="entry name" value="MANNOSYL-D-GLYCERATE TRANSPORT/METABOLISM SYSTEM REPRESSOR MNGR-RELATED"/>
    <property type="match status" value="1"/>
</dbReference>
<dbReference type="RefSeq" id="WP_386417343.1">
    <property type="nucleotide sequence ID" value="NZ_JBHSZO010000037.1"/>
</dbReference>
<proteinExistence type="predicted"/>
<dbReference type="InterPro" id="IPR050679">
    <property type="entry name" value="Bact_HTH_transcr_reg"/>
</dbReference>
<evidence type="ECO:0000313" key="6">
    <source>
        <dbReference type="Proteomes" id="UP001596413"/>
    </source>
</evidence>
<dbReference type="PANTHER" id="PTHR44846:SF17">
    <property type="entry name" value="GNTR-FAMILY TRANSCRIPTIONAL REGULATOR"/>
    <property type="match status" value="1"/>
</dbReference>
<dbReference type="CDD" id="cd07377">
    <property type="entry name" value="WHTH_GntR"/>
    <property type="match status" value="1"/>
</dbReference>
<sequence>MRSGSYARSVDSVDKISPNSPEYVYEQLAGILRNKIASGEYPPGSRLPGELTMTHAYGVGPGTVRRALDILRSEGLVITRPARGTFVSTSGQNGTM</sequence>
<feature type="domain" description="HTH gntR-type" evidence="4">
    <location>
        <begin position="22"/>
        <end position="90"/>
    </location>
</feature>
<evidence type="ECO:0000259" key="4">
    <source>
        <dbReference type="PROSITE" id="PS50949"/>
    </source>
</evidence>
<dbReference type="Proteomes" id="UP001596413">
    <property type="component" value="Unassembled WGS sequence"/>
</dbReference>
<accession>A0ABW2GLV1</accession>
<dbReference type="SUPFAM" id="SSF46785">
    <property type="entry name" value="Winged helix' DNA-binding domain"/>
    <property type="match status" value="1"/>
</dbReference>
<keyword evidence="1" id="KW-0805">Transcription regulation</keyword>
<dbReference type="PROSITE" id="PS50949">
    <property type="entry name" value="HTH_GNTR"/>
    <property type="match status" value="1"/>
</dbReference>
<evidence type="ECO:0000313" key="5">
    <source>
        <dbReference type="EMBL" id="MFC7220577.1"/>
    </source>
</evidence>
<dbReference type="EMBL" id="JBHSZO010000037">
    <property type="protein sequence ID" value="MFC7220577.1"/>
    <property type="molecule type" value="Genomic_DNA"/>
</dbReference>
<keyword evidence="6" id="KW-1185">Reference proteome</keyword>
<name>A0ABW2GLV1_9ACTN</name>
<dbReference type="Pfam" id="PF00392">
    <property type="entry name" value="GntR"/>
    <property type="match status" value="1"/>
</dbReference>
<dbReference type="InterPro" id="IPR036390">
    <property type="entry name" value="WH_DNA-bd_sf"/>
</dbReference>
<dbReference type="InterPro" id="IPR036388">
    <property type="entry name" value="WH-like_DNA-bd_sf"/>
</dbReference>
<evidence type="ECO:0000256" key="1">
    <source>
        <dbReference type="ARBA" id="ARBA00023015"/>
    </source>
</evidence>
<dbReference type="SMART" id="SM00345">
    <property type="entry name" value="HTH_GNTR"/>
    <property type="match status" value="1"/>
</dbReference>
<keyword evidence="2" id="KW-0238">DNA-binding</keyword>
<comment type="caution">
    <text evidence="5">The sequence shown here is derived from an EMBL/GenBank/DDBJ whole genome shotgun (WGS) entry which is preliminary data.</text>
</comment>
<evidence type="ECO:0000256" key="3">
    <source>
        <dbReference type="ARBA" id="ARBA00023163"/>
    </source>
</evidence>
<gene>
    <name evidence="5" type="ORF">ACFQLX_20790</name>
</gene>
<dbReference type="InterPro" id="IPR000524">
    <property type="entry name" value="Tscrpt_reg_HTH_GntR"/>
</dbReference>